<name>A2DDW6_TRIV3</name>
<reference evidence="1" key="1">
    <citation type="submission" date="2006-10" db="EMBL/GenBank/DDBJ databases">
        <authorList>
            <person name="Amadeo P."/>
            <person name="Zhao Q."/>
            <person name="Wortman J."/>
            <person name="Fraser-Liggett C."/>
            <person name="Carlton J."/>
        </authorList>
    </citation>
    <scope>NUCLEOTIDE SEQUENCE</scope>
    <source>
        <strain evidence="1">G3</strain>
    </source>
</reference>
<protein>
    <submittedName>
        <fullName evidence="1">Uncharacterized protein</fullName>
    </submittedName>
</protein>
<dbReference type="EMBL" id="DS113190">
    <property type="protein sequence ID" value="EAY21492.1"/>
    <property type="molecule type" value="Genomic_DNA"/>
</dbReference>
<evidence type="ECO:0000313" key="1">
    <source>
        <dbReference type="EMBL" id="EAY21492.1"/>
    </source>
</evidence>
<dbReference type="RefSeq" id="XP_001582478.1">
    <property type="nucleotide sequence ID" value="XM_001582428.1"/>
</dbReference>
<dbReference type="VEuPathDB" id="TrichDB:TVAGG3_0999850"/>
<sequence>MSDIPRLIKHCLNPEWVKLQFKNEDCELLNEYESQNKLMRYKYNDKEYLISWNQWSHNQRPHKREEEIENNEMEIIDDIKEDGIPKFCRKTFRTKLGAYKRRVLNPEYLKHQFKKEDCELLNVNEYENAKSKLRYKYIGSDERCKDKDKVYSVSYNNWHTLGIRKHLGDYGKSSEFFKSSIYEREEEIENNDYLNL</sequence>
<accession>A2DDW6</accession>
<reference evidence="1" key="2">
    <citation type="journal article" date="2007" name="Science">
        <title>Draft genome sequence of the sexually transmitted pathogen Trichomonas vaginalis.</title>
        <authorList>
            <person name="Carlton J.M."/>
            <person name="Hirt R.P."/>
            <person name="Silva J.C."/>
            <person name="Delcher A.L."/>
            <person name="Schatz M."/>
            <person name="Zhao Q."/>
            <person name="Wortman J.R."/>
            <person name="Bidwell S.L."/>
            <person name="Alsmark U.C.M."/>
            <person name="Besteiro S."/>
            <person name="Sicheritz-Ponten T."/>
            <person name="Noel C.J."/>
            <person name="Dacks J.B."/>
            <person name="Foster P.G."/>
            <person name="Simillion C."/>
            <person name="Van de Peer Y."/>
            <person name="Miranda-Saavedra D."/>
            <person name="Barton G.J."/>
            <person name="Westrop G.D."/>
            <person name="Mueller S."/>
            <person name="Dessi D."/>
            <person name="Fiori P.L."/>
            <person name="Ren Q."/>
            <person name="Paulsen I."/>
            <person name="Zhang H."/>
            <person name="Bastida-Corcuera F.D."/>
            <person name="Simoes-Barbosa A."/>
            <person name="Brown M.T."/>
            <person name="Hayes R.D."/>
            <person name="Mukherjee M."/>
            <person name="Okumura C.Y."/>
            <person name="Schneider R."/>
            <person name="Smith A.J."/>
            <person name="Vanacova S."/>
            <person name="Villalvazo M."/>
            <person name="Haas B.J."/>
            <person name="Pertea M."/>
            <person name="Feldblyum T.V."/>
            <person name="Utterback T.R."/>
            <person name="Shu C.L."/>
            <person name="Osoegawa K."/>
            <person name="de Jong P.J."/>
            <person name="Hrdy I."/>
            <person name="Horvathova L."/>
            <person name="Zubacova Z."/>
            <person name="Dolezal P."/>
            <person name="Malik S.B."/>
            <person name="Logsdon J.M. Jr."/>
            <person name="Henze K."/>
            <person name="Gupta A."/>
            <person name="Wang C.C."/>
            <person name="Dunne R.L."/>
            <person name="Upcroft J.A."/>
            <person name="Upcroft P."/>
            <person name="White O."/>
            <person name="Salzberg S.L."/>
            <person name="Tang P."/>
            <person name="Chiu C.-H."/>
            <person name="Lee Y.-S."/>
            <person name="Embley T.M."/>
            <person name="Coombs G.H."/>
            <person name="Mottram J.C."/>
            <person name="Tachezy J."/>
            <person name="Fraser-Liggett C.M."/>
            <person name="Johnson P.J."/>
        </authorList>
    </citation>
    <scope>NUCLEOTIDE SEQUENCE [LARGE SCALE GENOMIC DNA]</scope>
    <source>
        <strain evidence="1">G3</strain>
    </source>
</reference>
<organism evidence="1 2">
    <name type="scientific">Trichomonas vaginalis (strain ATCC PRA-98 / G3)</name>
    <dbReference type="NCBI Taxonomy" id="412133"/>
    <lineage>
        <taxon>Eukaryota</taxon>
        <taxon>Metamonada</taxon>
        <taxon>Parabasalia</taxon>
        <taxon>Trichomonadida</taxon>
        <taxon>Trichomonadidae</taxon>
        <taxon>Trichomonas</taxon>
    </lineage>
</organism>
<gene>
    <name evidence="1" type="ORF">TVAG_199310</name>
</gene>
<keyword evidence="2" id="KW-1185">Reference proteome</keyword>
<dbReference type="Proteomes" id="UP000001542">
    <property type="component" value="Unassembled WGS sequence"/>
</dbReference>
<evidence type="ECO:0000313" key="2">
    <source>
        <dbReference type="Proteomes" id="UP000001542"/>
    </source>
</evidence>
<proteinExistence type="predicted"/>
<dbReference type="AlphaFoldDB" id="A2DDW6"/>
<dbReference type="KEGG" id="tva:5467040"/>
<dbReference type="VEuPathDB" id="TrichDB:TVAG_199310"/>
<dbReference type="InParanoid" id="A2DDW6"/>